<keyword evidence="3" id="KW-0119">Carbohydrate metabolism</keyword>
<dbReference type="InterPro" id="IPR036388">
    <property type="entry name" value="WH-like_DNA-bd_sf"/>
</dbReference>
<dbReference type="GO" id="GO:0042732">
    <property type="term" value="P:D-xylose metabolic process"/>
    <property type="evidence" value="ECO:0007669"/>
    <property type="project" value="UniProtKB-KW"/>
</dbReference>
<dbReference type="Gene3D" id="3.30.420.40">
    <property type="match status" value="2"/>
</dbReference>
<dbReference type="SUPFAM" id="SSF46785">
    <property type="entry name" value="Winged helix' DNA-binding domain"/>
    <property type="match status" value="1"/>
</dbReference>
<dbReference type="Gene3D" id="1.10.10.10">
    <property type="entry name" value="Winged helix-like DNA-binding domain superfamily/Winged helix DNA-binding domain"/>
    <property type="match status" value="1"/>
</dbReference>
<dbReference type="InterPro" id="IPR043129">
    <property type="entry name" value="ATPase_NBD"/>
</dbReference>
<gene>
    <name evidence="4" type="ORF">H9724_00640</name>
</gene>
<reference evidence="4" key="1">
    <citation type="journal article" date="2021" name="PeerJ">
        <title>Extensive microbial diversity within the chicken gut microbiome revealed by metagenomics and culture.</title>
        <authorList>
            <person name="Gilroy R."/>
            <person name="Ravi A."/>
            <person name="Getino M."/>
            <person name="Pursley I."/>
            <person name="Horton D.L."/>
            <person name="Alikhan N.F."/>
            <person name="Baker D."/>
            <person name="Gharbi K."/>
            <person name="Hall N."/>
            <person name="Watson M."/>
            <person name="Adriaenssens E.M."/>
            <person name="Foster-Nyarko E."/>
            <person name="Jarju S."/>
            <person name="Secka A."/>
            <person name="Antonio M."/>
            <person name="Oren A."/>
            <person name="Chaudhuri R.R."/>
            <person name="La Ragione R."/>
            <person name="Hildebrand F."/>
            <person name="Pallen M.J."/>
        </authorList>
    </citation>
    <scope>NUCLEOTIDE SEQUENCE</scope>
    <source>
        <strain evidence="4">CHK188-11489</strain>
    </source>
</reference>
<dbReference type="AlphaFoldDB" id="A0A9D2JPM9"/>
<accession>A0A9D2JPM9</accession>
<dbReference type="SUPFAM" id="SSF53067">
    <property type="entry name" value="Actin-like ATPase domain"/>
    <property type="match status" value="1"/>
</dbReference>
<evidence type="ECO:0000256" key="1">
    <source>
        <dbReference type="ARBA" id="ARBA00002486"/>
    </source>
</evidence>
<keyword evidence="3" id="KW-0859">Xylose metabolism</keyword>
<evidence type="ECO:0000256" key="3">
    <source>
        <dbReference type="ARBA" id="ARBA00022629"/>
    </source>
</evidence>
<evidence type="ECO:0000313" key="5">
    <source>
        <dbReference type="Proteomes" id="UP000824105"/>
    </source>
</evidence>
<dbReference type="Pfam" id="PF00480">
    <property type="entry name" value="ROK"/>
    <property type="match status" value="1"/>
</dbReference>
<dbReference type="PANTHER" id="PTHR18964">
    <property type="entry name" value="ROK (REPRESSOR, ORF, KINASE) FAMILY"/>
    <property type="match status" value="1"/>
</dbReference>
<dbReference type="InterPro" id="IPR036390">
    <property type="entry name" value="WH_DNA-bd_sf"/>
</dbReference>
<reference evidence="4" key="2">
    <citation type="submission" date="2021-04" db="EMBL/GenBank/DDBJ databases">
        <authorList>
            <person name="Gilroy R."/>
        </authorList>
    </citation>
    <scope>NUCLEOTIDE SEQUENCE</scope>
    <source>
        <strain evidence="4">CHK188-11489</strain>
    </source>
</reference>
<organism evidence="4 5">
    <name type="scientific">Candidatus Gemmiger avistercoris</name>
    <dbReference type="NCBI Taxonomy" id="2838606"/>
    <lineage>
        <taxon>Bacteria</taxon>
        <taxon>Bacillati</taxon>
        <taxon>Bacillota</taxon>
        <taxon>Clostridia</taxon>
        <taxon>Eubacteriales</taxon>
        <taxon>Gemmiger</taxon>
    </lineage>
</organism>
<comment type="function">
    <text evidence="1">Transcriptional repressor of xylose-utilizing enzymes.</text>
</comment>
<dbReference type="InterPro" id="IPR000600">
    <property type="entry name" value="ROK"/>
</dbReference>
<evidence type="ECO:0000256" key="2">
    <source>
        <dbReference type="ARBA" id="ARBA00006479"/>
    </source>
</evidence>
<proteinExistence type="inferred from homology"/>
<dbReference type="PANTHER" id="PTHR18964:SF149">
    <property type="entry name" value="BIFUNCTIONAL UDP-N-ACETYLGLUCOSAMINE 2-EPIMERASE_N-ACETYLMANNOSAMINE KINASE"/>
    <property type="match status" value="1"/>
</dbReference>
<comment type="similarity">
    <text evidence="2">Belongs to the ROK (NagC/XylR) family.</text>
</comment>
<evidence type="ECO:0000313" key="4">
    <source>
        <dbReference type="EMBL" id="HIZ61269.1"/>
    </source>
</evidence>
<dbReference type="Proteomes" id="UP000824105">
    <property type="component" value="Unassembled WGS sequence"/>
</dbReference>
<comment type="caution">
    <text evidence="4">The sequence shown here is derived from an EMBL/GenBank/DDBJ whole genome shotgun (WGS) entry which is preliminary data.</text>
</comment>
<sequence>MATKSWGNVRQLSNHARVLRYIFRNQPVSRSEIGQDLNLPRSMVTGITARLIEQDIVRELGKADTQEDGAPGRRRQLLGIRPDARFAVGAEIGVRHFRFCLTDLAGHVLEELCYAPTEEQIRRVNETLCLGVRQLLDRRPELGGRVVGVGIALPGHLNAQTGGMVSHAPQWDAFNLRAVADGLDQPVTAENNVRAMAYERYLFDIQSCPENFVFLHVGPGIFCSEFKGGMLTGGSYISGEIGHTISNPDGQRCECGKVGCLQTYASEDWIIKKARIIYASAPHSALRSLAGRAEDITLQTVLTAYQLGDTLVIQELREAVRYLAVAAANLAIIMGTEKLYLHSRMFQHEILKSELKAGIESQLTFVDKQNSEDVEILEFHPARAAVGAAALAIDRLFICDRS</sequence>
<dbReference type="EMBL" id="DXBF01000007">
    <property type="protein sequence ID" value="HIZ61269.1"/>
    <property type="molecule type" value="Genomic_DNA"/>
</dbReference>
<name>A0A9D2JPM9_9FIRM</name>
<protein>
    <submittedName>
        <fullName evidence="4">ROK family protein</fullName>
    </submittedName>
</protein>